<dbReference type="InterPro" id="IPR019587">
    <property type="entry name" value="Polyketide_cyclase/dehydratase"/>
</dbReference>
<dbReference type="PANTHER" id="PTHR36166:SF1">
    <property type="entry name" value="SRPBCC DOMAIN-CONTAINING PROTEIN"/>
    <property type="match status" value="1"/>
</dbReference>
<proteinExistence type="predicted"/>
<name>A0A514CET6_9BACT</name>
<protein>
    <submittedName>
        <fullName evidence="1">SRPBCC domain-containing protein</fullName>
    </submittedName>
</protein>
<dbReference type="Proteomes" id="UP000316614">
    <property type="component" value="Chromosome"/>
</dbReference>
<gene>
    <name evidence="1" type="ORF">FKX85_04520</name>
</gene>
<organism evidence="1 2">
    <name type="scientific">Echinicola soli</name>
    <dbReference type="NCBI Taxonomy" id="2591634"/>
    <lineage>
        <taxon>Bacteria</taxon>
        <taxon>Pseudomonadati</taxon>
        <taxon>Bacteroidota</taxon>
        <taxon>Cytophagia</taxon>
        <taxon>Cytophagales</taxon>
        <taxon>Cyclobacteriaceae</taxon>
        <taxon>Echinicola</taxon>
    </lineage>
</organism>
<sequence>MKIATHIHISAKPQEVWKVLMDTKQYPQWNPFVQSLSGEVAEGKRIKVKLPGMTFTPTVLALKPNREFRWRGKLLIKGLFDGEHSFQLQAADNDCTLFLHSETFSGLLVPLFKKKLLTTTNDGFEAMNRALKNRVESKAAQ</sequence>
<dbReference type="OrthoDB" id="191189at2"/>
<dbReference type="Gene3D" id="3.30.530.20">
    <property type="match status" value="1"/>
</dbReference>
<evidence type="ECO:0000313" key="1">
    <source>
        <dbReference type="EMBL" id="QDH78341.1"/>
    </source>
</evidence>
<dbReference type="EMBL" id="CP041253">
    <property type="protein sequence ID" value="QDH78341.1"/>
    <property type="molecule type" value="Genomic_DNA"/>
</dbReference>
<evidence type="ECO:0000313" key="2">
    <source>
        <dbReference type="Proteomes" id="UP000316614"/>
    </source>
</evidence>
<dbReference type="InterPro" id="IPR023393">
    <property type="entry name" value="START-like_dom_sf"/>
</dbReference>
<dbReference type="AlphaFoldDB" id="A0A514CET6"/>
<dbReference type="KEGG" id="echi:FKX85_04520"/>
<dbReference type="RefSeq" id="WP_141613597.1">
    <property type="nucleotide sequence ID" value="NZ_CP041253.1"/>
</dbReference>
<reference evidence="1 2" key="1">
    <citation type="submission" date="2019-06" db="EMBL/GenBank/DDBJ databases">
        <title>Echinicola alkalisoli sp. nov. isolated from saline soil.</title>
        <authorList>
            <person name="Sun J.-Q."/>
            <person name="Xu L."/>
        </authorList>
    </citation>
    <scope>NUCLEOTIDE SEQUENCE [LARGE SCALE GENOMIC DNA]</scope>
    <source>
        <strain evidence="1 2">LN3S3</strain>
    </source>
</reference>
<dbReference type="PANTHER" id="PTHR36166">
    <property type="entry name" value="CHROMOSOME 9, WHOLE GENOME SHOTGUN SEQUENCE"/>
    <property type="match status" value="1"/>
</dbReference>
<dbReference type="CDD" id="cd07822">
    <property type="entry name" value="SRPBCC_4"/>
    <property type="match status" value="1"/>
</dbReference>
<dbReference type="Pfam" id="PF10604">
    <property type="entry name" value="Polyketide_cyc2"/>
    <property type="match status" value="1"/>
</dbReference>
<dbReference type="SUPFAM" id="SSF55961">
    <property type="entry name" value="Bet v1-like"/>
    <property type="match status" value="1"/>
</dbReference>
<keyword evidence="2" id="KW-1185">Reference proteome</keyword>
<accession>A0A514CET6</accession>